<evidence type="ECO:0000313" key="2">
    <source>
        <dbReference type="Proteomes" id="UP000712281"/>
    </source>
</evidence>
<gene>
    <name evidence="1" type="ORF">F2Q68_00014931</name>
</gene>
<dbReference type="EMBL" id="QGKW02001940">
    <property type="protein sequence ID" value="KAF2558347.1"/>
    <property type="molecule type" value="Genomic_DNA"/>
</dbReference>
<organism evidence="1 2">
    <name type="scientific">Brassica cretica</name>
    <name type="common">Mustard</name>
    <dbReference type="NCBI Taxonomy" id="69181"/>
    <lineage>
        <taxon>Eukaryota</taxon>
        <taxon>Viridiplantae</taxon>
        <taxon>Streptophyta</taxon>
        <taxon>Embryophyta</taxon>
        <taxon>Tracheophyta</taxon>
        <taxon>Spermatophyta</taxon>
        <taxon>Magnoliopsida</taxon>
        <taxon>eudicotyledons</taxon>
        <taxon>Gunneridae</taxon>
        <taxon>Pentapetalae</taxon>
        <taxon>rosids</taxon>
        <taxon>malvids</taxon>
        <taxon>Brassicales</taxon>
        <taxon>Brassicaceae</taxon>
        <taxon>Brassiceae</taxon>
        <taxon>Brassica</taxon>
    </lineage>
</organism>
<proteinExistence type="predicted"/>
<protein>
    <submittedName>
        <fullName evidence="1">Uncharacterized protein</fullName>
    </submittedName>
</protein>
<dbReference type="Proteomes" id="UP000712281">
    <property type="component" value="Unassembled WGS sequence"/>
</dbReference>
<evidence type="ECO:0000313" key="1">
    <source>
        <dbReference type="EMBL" id="KAF2558347.1"/>
    </source>
</evidence>
<reference evidence="1" key="1">
    <citation type="submission" date="2019-12" db="EMBL/GenBank/DDBJ databases">
        <title>Genome sequencing and annotation of Brassica cretica.</title>
        <authorList>
            <person name="Studholme D.J."/>
            <person name="Sarris P.F."/>
        </authorList>
    </citation>
    <scope>NUCLEOTIDE SEQUENCE</scope>
    <source>
        <strain evidence="1">PFS-001/15</strain>
        <tissue evidence="1">Leaf</tissue>
    </source>
</reference>
<sequence length="142" mass="16016">MHDSQNQDHIRERRWIKLAYQPILRMIISHPSVLSIHCLSTFRGGDNNLKDDMHGENCASCKFHVGDSSTGVIPPDSRLEEPADVVQPAAKTEQKEHVSENVDIQEGLYFLDSCIDHYGGTYESFSPMLLPISIIFIFSDKG</sequence>
<comment type="caution">
    <text evidence="1">The sequence shown here is derived from an EMBL/GenBank/DDBJ whole genome shotgun (WGS) entry which is preliminary data.</text>
</comment>
<name>A0A8S9GN43_BRACR</name>
<accession>A0A8S9GN43</accession>